<dbReference type="GO" id="GO:0003676">
    <property type="term" value="F:nucleic acid binding"/>
    <property type="evidence" value="ECO:0007669"/>
    <property type="project" value="InterPro"/>
</dbReference>
<proteinExistence type="predicted"/>
<dbReference type="InterPro" id="IPR012677">
    <property type="entry name" value="Nucleotide-bd_a/b_plait_sf"/>
</dbReference>
<reference evidence="1 2" key="1">
    <citation type="journal article" date="2020" name="Nature">
        <title>Six reference-quality genomes reveal evolution of bat adaptations.</title>
        <authorList>
            <person name="Jebb D."/>
            <person name="Huang Z."/>
            <person name="Pippel M."/>
            <person name="Hughes G.M."/>
            <person name="Lavrichenko K."/>
            <person name="Devanna P."/>
            <person name="Winkler S."/>
            <person name="Jermiin L.S."/>
            <person name="Skirmuntt E.C."/>
            <person name="Katzourakis A."/>
            <person name="Burkitt-Gray L."/>
            <person name="Ray D.A."/>
            <person name="Sullivan K.A.M."/>
            <person name="Roscito J.G."/>
            <person name="Kirilenko B.M."/>
            <person name="Davalos L.M."/>
            <person name="Corthals A.P."/>
            <person name="Power M.L."/>
            <person name="Jones G."/>
            <person name="Ransome R.D."/>
            <person name="Dechmann D.K.N."/>
            <person name="Locatelli A.G."/>
            <person name="Puechmaille S.J."/>
            <person name="Fedrigo O."/>
            <person name="Jarvis E.D."/>
            <person name="Hiller M."/>
            <person name="Vernes S.C."/>
            <person name="Myers E.W."/>
            <person name="Teeling E.C."/>
        </authorList>
    </citation>
    <scope>NUCLEOTIDE SEQUENCE [LARGE SCALE GENOMIC DNA]</scope>
    <source>
        <strain evidence="1">MMyoMyo1</strain>
        <tissue evidence="1">Flight muscle</tissue>
    </source>
</reference>
<accession>A0A7J7ZUH2</accession>
<evidence type="ECO:0008006" key="3">
    <source>
        <dbReference type="Google" id="ProtNLM"/>
    </source>
</evidence>
<dbReference type="InterPro" id="IPR035979">
    <property type="entry name" value="RBD_domain_sf"/>
</dbReference>
<comment type="caution">
    <text evidence="1">The sequence shown here is derived from an EMBL/GenBank/DDBJ whole genome shotgun (WGS) entry which is preliminary data.</text>
</comment>
<gene>
    <name evidence="1" type="ORF">mMyoMyo1_001889</name>
</gene>
<name>A0A7J7ZUH2_MYOMY</name>
<dbReference type="PANTHER" id="PTHR35968">
    <property type="entry name" value="CHROMOSOME 6 C6ORF201 HOMOLOG"/>
    <property type="match status" value="1"/>
</dbReference>
<dbReference type="Proteomes" id="UP000527355">
    <property type="component" value="Unassembled WGS sequence"/>
</dbReference>
<organism evidence="1 2">
    <name type="scientific">Myotis myotis</name>
    <name type="common">Greater mouse-eared bat</name>
    <name type="synonym">Vespertilio myotis</name>
    <dbReference type="NCBI Taxonomy" id="51298"/>
    <lineage>
        <taxon>Eukaryota</taxon>
        <taxon>Metazoa</taxon>
        <taxon>Chordata</taxon>
        <taxon>Craniata</taxon>
        <taxon>Vertebrata</taxon>
        <taxon>Euteleostomi</taxon>
        <taxon>Mammalia</taxon>
        <taxon>Eutheria</taxon>
        <taxon>Laurasiatheria</taxon>
        <taxon>Chiroptera</taxon>
        <taxon>Yangochiroptera</taxon>
        <taxon>Vespertilionidae</taxon>
        <taxon>Myotis</taxon>
    </lineage>
</organism>
<protein>
    <recommendedName>
        <fullName evidence="3">RRM domain-containing protein</fullName>
    </recommendedName>
</protein>
<dbReference type="SUPFAM" id="SSF54928">
    <property type="entry name" value="RNA-binding domain, RBD"/>
    <property type="match status" value="1"/>
</dbReference>
<dbReference type="Pfam" id="PF15023">
    <property type="entry name" value="DUF4523"/>
    <property type="match status" value="1"/>
</dbReference>
<dbReference type="InterPro" id="IPR027827">
    <property type="entry name" value="Tex56"/>
</dbReference>
<evidence type="ECO:0000313" key="1">
    <source>
        <dbReference type="EMBL" id="KAF6377360.1"/>
    </source>
</evidence>
<dbReference type="AlphaFoldDB" id="A0A7J7ZUH2"/>
<keyword evidence="2" id="KW-1185">Reference proteome</keyword>
<sequence>METAESNQIVLKFPPLEECKTSKNYDDPEVLRHTFETLSNLHMLLPNHLIQLLCCYRNGLDEQKCEDLEFGGLERILASRQFPKEIYMTPKPSNVPLWKRKIINNENHGWKRCHLLNKRIKDPPMSTIVVRWLKRNMKPTEDLQSVIQKLSNFGPIKSVSLCGQQSAIVVFENTTSACNAVSAFHSRTPGTMVQLNIIIINISSLKKRHSEVYLVEVLEIRNHSTSPPLKCLTLLY</sequence>
<evidence type="ECO:0000313" key="2">
    <source>
        <dbReference type="Proteomes" id="UP000527355"/>
    </source>
</evidence>
<dbReference type="PANTHER" id="PTHR35968:SF1">
    <property type="entry name" value="TESTIS EXPRESSED PROTEIN 56"/>
    <property type="match status" value="1"/>
</dbReference>
<dbReference type="EMBL" id="JABWUV010000002">
    <property type="protein sequence ID" value="KAF6377360.1"/>
    <property type="molecule type" value="Genomic_DNA"/>
</dbReference>
<dbReference type="Gene3D" id="3.30.70.330">
    <property type="match status" value="1"/>
</dbReference>